<feature type="region of interest" description="Disordered" evidence="1">
    <location>
        <begin position="42"/>
        <end position="98"/>
    </location>
</feature>
<reference evidence="2 3" key="1">
    <citation type="submission" date="2015-01" db="EMBL/GenBank/DDBJ databases">
        <title>Evolution of Trichinella species and genotypes.</title>
        <authorList>
            <person name="Korhonen P.K."/>
            <person name="Edoardo P."/>
            <person name="Giuseppe L.R."/>
            <person name="Gasser R.B."/>
        </authorList>
    </citation>
    <scope>NUCLEOTIDE SEQUENCE [LARGE SCALE GENOMIC DNA]</scope>
    <source>
        <strain evidence="2">ISS2496</strain>
    </source>
</reference>
<feature type="region of interest" description="Disordered" evidence="1">
    <location>
        <begin position="1"/>
        <end position="26"/>
    </location>
</feature>
<protein>
    <submittedName>
        <fullName evidence="2">Uncharacterized protein</fullName>
    </submittedName>
</protein>
<dbReference type="Proteomes" id="UP000054783">
    <property type="component" value="Unassembled WGS sequence"/>
</dbReference>
<feature type="compositionally biased region" description="Basic and acidic residues" evidence="1">
    <location>
        <begin position="61"/>
        <end position="87"/>
    </location>
</feature>
<evidence type="ECO:0000313" key="2">
    <source>
        <dbReference type="EMBL" id="KRY10305.1"/>
    </source>
</evidence>
<comment type="caution">
    <text evidence="2">The sequence shown here is derived from an EMBL/GenBank/DDBJ whole genome shotgun (WGS) entry which is preliminary data.</text>
</comment>
<proteinExistence type="predicted"/>
<keyword evidence="3" id="KW-1185">Reference proteome</keyword>
<feature type="compositionally biased region" description="Polar residues" evidence="1">
    <location>
        <begin position="15"/>
        <end position="25"/>
    </location>
</feature>
<dbReference type="EMBL" id="JYDQ01000236">
    <property type="protein sequence ID" value="KRY10305.1"/>
    <property type="molecule type" value="Genomic_DNA"/>
</dbReference>
<accession>A0A0V0ZCU9</accession>
<evidence type="ECO:0000313" key="3">
    <source>
        <dbReference type="Proteomes" id="UP000054783"/>
    </source>
</evidence>
<dbReference type="AlphaFoldDB" id="A0A0V0ZCU9"/>
<sequence>MPSTRSATSERPEQNRQQLEPSSENDFAANILVLRAGSVGFTQVEPSGSKSSGVEYASFANEEKDRNPPFGFEKEDGPLGTTLERKRSPLGTSFTPTRDDYSLRAIGRFPIGI</sequence>
<evidence type="ECO:0000256" key="1">
    <source>
        <dbReference type="SAM" id="MobiDB-lite"/>
    </source>
</evidence>
<organism evidence="2 3">
    <name type="scientific">Trichinella patagoniensis</name>
    <dbReference type="NCBI Taxonomy" id="990121"/>
    <lineage>
        <taxon>Eukaryota</taxon>
        <taxon>Metazoa</taxon>
        <taxon>Ecdysozoa</taxon>
        <taxon>Nematoda</taxon>
        <taxon>Enoplea</taxon>
        <taxon>Dorylaimia</taxon>
        <taxon>Trichinellida</taxon>
        <taxon>Trichinellidae</taxon>
        <taxon>Trichinella</taxon>
    </lineage>
</organism>
<feature type="compositionally biased region" description="Polar residues" evidence="1">
    <location>
        <begin position="42"/>
        <end position="52"/>
    </location>
</feature>
<gene>
    <name evidence="2" type="ORF">T12_663</name>
</gene>
<name>A0A0V0ZCU9_9BILA</name>